<keyword evidence="7" id="KW-1185">Reference proteome</keyword>
<evidence type="ECO:0000256" key="1">
    <source>
        <dbReference type="ARBA" id="ARBA00004123"/>
    </source>
</evidence>
<dbReference type="GO" id="GO:0005634">
    <property type="term" value="C:nucleus"/>
    <property type="evidence" value="ECO:0007669"/>
    <property type="project" value="UniProtKB-SubCell"/>
</dbReference>
<evidence type="ECO:0000313" key="6">
    <source>
        <dbReference type="EMBL" id="EFH65462.1"/>
    </source>
</evidence>
<organism evidence="7">
    <name type="scientific">Arabidopsis lyrata subsp. lyrata</name>
    <name type="common">Lyre-leaved rock-cress</name>
    <dbReference type="NCBI Taxonomy" id="81972"/>
    <lineage>
        <taxon>Eukaryota</taxon>
        <taxon>Viridiplantae</taxon>
        <taxon>Streptophyta</taxon>
        <taxon>Embryophyta</taxon>
        <taxon>Tracheophyta</taxon>
        <taxon>Spermatophyta</taxon>
        <taxon>Magnoliopsida</taxon>
        <taxon>eudicotyledons</taxon>
        <taxon>Gunneridae</taxon>
        <taxon>Pentapetalae</taxon>
        <taxon>rosids</taxon>
        <taxon>malvids</taxon>
        <taxon>Brassicales</taxon>
        <taxon>Brassicaceae</taxon>
        <taxon>Camelineae</taxon>
        <taxon>Arabidopsis</taxon>
    </lineage>
</organism>
<evidence type="ECO:0000256" key="4">
    <source>
        <dbReference type="ARBA" id="ARBA00023163"/>
    </source>
</evidence>
<keyword evidence="3" id="KW-0238">DNA-binding</keyword>
<evidence type="ECO:0000256" key="5">
    <source>
        <dbReference type="ARBA" id="ARBA00023242"/>
    </source>
</evidence>
<dbReference type="AlphaFoldDB" id="D7KVT5"/>
<dbReference type="Gene3D" id="2.40.330.10">
    <property type="entry name" value="DNA-binding pseudobarrel domain"/>
    <property type="match status" value="1"/>
</dbReference>
<dbReference type="HOGENOM" id="CLU_1268448_0_0_1"/>
<dbReference type="PANTHER" id="PTHR34269">
    <property type="entry name" value="TRANSCRIPTION FACTOR B3-DOMAIN FAMILY-RELATED"/>
    <property type="match status" value="1"/>
</dbReference>
<dbReference type="GO" id="GO:0003677">
    <property type="term" value="F:DNA binding"/>
    <property type="evidence" value="ECO:0007669"/>
    <property type="project" value="UniProtKB-KW"/>
</dbReference>
<evidence type="ECO:0000256" key="3">
    <source>
        <dbReference type="ARBA" id="ARBA00023125"/>
    </source>
</evidence>
<comment type="subcellular location">
    <subcellularLocation>
        <location evidence="1">Nucleus</location>
    </subcellularLocation>
</comment>
<gene>
    <name evidence="6" type="ORF">ARALYDRAFT_895765</name>
</gene>
<dbReference type="InterPro" id="IPR015300">
    <property type="entry name" value="DNA-bd_pseudobarrel_sf"/>
</dbReference>
<reference evidence="7" key="1">
    <citation type="journal article" date="2011" name="Nat. Genet.">
        <title>The Arabidopsis lyrata genome sequence and the basis of rapid genome size change.</title>
        <authorList>
            <person name="Hu T.T."/>
            <person name="Pattyn P."/>
            <person name="Bakker E.G."/>
            <person name="Cao J."/>
            <person name="Cheng J.-F."/>
            <person name="Clark R.M."/>
            <person name="Fahlgren N."/>
            <person name="Fawcett J.A."/>
            <person name="Grimwood J."/>
            <person name="Gundlach H."/>
            <person name="Haberer G."/>
            <person name="Hollister J.D."/>
            <person name="Ossowski S."/>
            <person name="Ottilar R.P."/>
            <person name="Salamov A.A."/>
            <person name="Schneeberger K."/>
            <person name="Spannagl M."/>
            <person name="Wang X."/>
            <person name="Yang L."/>
            <person name="Nasrallah M.E."/>
            <person name="Bergelson J."/>
            <person name="Carrington J.C."/>
            <person name="Gaut B.S."/>
            <person name="Schmutz J."/>
            <person name="Mayer K.F.X."/>
            <person name="Van de Peer Y."/>
            <person name="Grigoriev I.V."/>
            <person name="Nordborg M."/>
            <person name="Weigel D."/>
            <person name="Guo Y.-L."/>
        </authorList>
    </citation>
    <scope>NUCLEOTIDE SEQUENCE [LARGE SCALE GENOMIC DNA]</scope>
    <source>
        <strain evidence="7">cv. MN47</strain>
    </source>
</reference>
<name>D7KVT5_ARALL</name>
<dbReference type="Proteomes" id="UP000008694">
    <property type="component" value="Unassembled WGS sequence"/>
</dbReference>
<keyword evidence="2" id="KW-0805">Transcription regulation</keyword>
<evidence type="ECO:0008006" key="8">
    <source>
        <dbReference type="Google" id="ProtNLM"/>
    </source>
</evidence>
<keyword evidence="4" id="KW-0804">Transcription</keyword>
<sequence length="218" mass="25127">MSEEESRVPSKKTEVRLFGVSIPLSSASSTNSDEELKKNHCLEDPKKGFVSTTLCLYDDTWHCRNADYPNVTCAPGNEELTRKIKQYETGPWVIKKKLNIFDIRRQLYLSKADVECHILRYLSEDDQKKLVQGDGIIVHMYDHESDTSQFAQCASVEVDFENELLSKGYLPPRFCSQKRLKAGDMIGLAWDRFNYKLHFRVLSRATAKAPTEELKLFH</sequence>
<evidence type="ECO:0000313" key="7">
    <source>
        <dbReference type="Proteomes" id="UP000008694"/>
    </source>
</evidence>
<dbReference type="InterPro" id="IPR051442">
    <property type="entry name" value="B3_domain"/>
</dbReference>
<accession>D7KVT5</accession>
<evidence type="ECO:0000256" key="2">
    <source>
        <dbReference type="ARBA" id="ARBA00023015"/>
    </source>
</evidence>
<dbReference type="Gramene" id="scaffold_202839.1">
    <property type="protein sequence ID" value="scaffold_202839.1"/>
    <property type="gene ID" value="scaffold_202839.1"/>
</dbReference>
<keyword evidence="5" id="KW-0539">Nucleus</keyword>
<proteinExistence type="predicted"/>
<dbReference type="PANTHER" id="PTHR34269:SF11">
    <property type="entry name" value="B3 DOMAIN PROTEIN"/>
    <property type="match status" value="1"/>
</dbReference>
<protein>
    <recommendedName>
        <fullName evidence="8">TF-B3 domain-containing protein</fullName>
    </recommendedName>
</protein>
<dbReference type="EMBL" id="GL348714">
    <property type="protein sequence ID" value="EFH65462.1"/>
    <property type="molecule type" value="Genomic_DNA"/>
</dbReference>